<reference evidence="1 2" key="1">
    <citation type="submission" date="2016-10" db="EMBL/GenBank/DDBJ databases">
        <authorList>
            <person name="de Groot N.N."/>
        </authorList>
    </citation>
    <scope>NUCLEOTIDE SEQUENCE [LARGE SCALE GENOMIC DNA]</scope>
    <source>
        <strain evidence="1 2">DSM 22012</strain>
    </source>
</reference>
<accession>A0A1H5XMK5</accession>
<name>A0A1H5XMK5_9GAMM</name>
<keyword evidence="2" id="KW-1185">Reference proteome</keyword>
<protein>
    <submittedName>
        <fullName evidence="1">Phage DNA packaging protein Nu1</fullName>
    </submittedName>
</protein>
<dbReference type="InterPro" id="IPR009061">
    <property type="entry name" value="DNA-bd_dom_put_sf"/>
</dbReference>
<dbReference type="EMBL" id="FNVQ01000001">
    <property type="protein sequence ID" value="SEG12630.1"/>
    <property type="molecule type" value="Genomic_DNA"/>
</dbReference>
<proteinExistence type="predicted"/>
<organism evidence="1 2">
    <name type="scientific">Marinobacterium lutimaris</name>
    <dbReference type="NCBI Taxonomy" id="568106"/>
    <lineage>
        <taxon>Bacteria</taxon>
        <taxon>Pseudomonadati</taxon>
        <taxon>Pseudomonadota</taxon>
        <taxon>Gammaproteobacteria</taxon>
        <taxon>Oceanospirillales</taxon>
        <taxon>Oceanospirillaceae</taxon>
        <taxon>Marinobacterium</taxon>
    </lineage>
</organism>
<dbReference type="Gene3D" id="1.10.10.10">
    <property type="entry name" value="Winged helix-like DNA-binding domain superfamily/Winged helix DNA-binding domain"/>
    <property type="match status" value="1"/>
</dbReference>
<sequence length="179" mass="20097">MAKSGSNHKGGNSDGGFGTICNGTDLARILGVSRQSVTTFTKKGMPVYDHEGHRKSPRYDSAACIRWWKDLELQKARGGSDADELDIDEIRRRTELAKMKKEEISLAVEEERYGDVEAILEELGHSLATIRASLMALPKYAAQLEHKDATFIENRLEEEVYRMLEELADFTVEDDDSSD</sequence>
<dbReference type="InterPro" id="IPR036388">
    <property type="entry name" value="WH-like_DNA-bd_sf"/>
</dbReference>
<dbReference type="RefSeq" id="WP_104002335.1">
    <property type="nucleotide sequence ID" value="NZ_FNVQ01000001.1"/>
</dbReference>
<dbReference type="Proteomes" id="UP000236745">
    <property type="component" value="Unassembled WGS sequence"/>
</dbReference>
<dbReference type="SUPFAM" id="SSF46955">
    <property type="entry name" value="Putative DNA-binding domain"/>
    <property type="match status" value="1"/>
</dbReference>
<gene>
    <name evidence="1" type="ORF">SAMN05444390_1011429</name>
</gene>
<dbReference type="OrthoDB" id="6088706at2"/>
<dbReference type="AlphaFoldDB" id="A0A1H5XMK5"/>
<evidence type="ECO:0000313" key="2">
    <source>
        <dbReference type="Proteomes" id="UP000236745"/>
    </source>
</evidence>
<evidence type="ECO:0000313" key="1">
    <source>
        <dbReference type="EMBL" id="SEG12630.1"/>
    </source>
</evidence>